<protein>
    <submittedName>
        <fullName evidence="1">Uncharacterized protein</fullName>
    </submittedName>
</protein>
<gene>
    <name evidence="1" type="ORF">OU5_4693</name>
</gene>
<name>A0A024EG72_9PSED</name>
<dbReference type="Proteomes" id="UP000026913">
    <property type="component" value="Chromosome"/>
</dbReference>
<organism evidence="1 2">
    <name type="scientific">Pseudomonas mandelii JR-1</name>
    <dbReference type="NCBI Taxonomy" id="1147786"/>
    <lineage>
        <taxon>Bacteria</taxon>
        <taxon>Pseudomonadati</taxon>
        <taxon>Pseudomonadota</taxon>
        <taxon>Gammaproteobacteria</taxon>
        <taxon>Pseudomonadales</taxon>
        <taxon>Pseudomonadaceae</taxon>
        <taxon>Pseudomonas</taxon>
    </lineage>
</organism>
<dbReference type="KEGG" id="pman:OU5_4693"/>
<dbReference type="AlphaFoldDB" id="A0A024EG72"/>
<dbReference type="EMBL" id="CP005960">
    <property type="protein sequence ID" value="AHZ71772.1"/>
    <property type="molecule type" value="Genomic_DNA"/>
</dbReference>
<reference evidence="1 2" key="1">
    <citation type="journal article" date="2012" name="J. Bacteriol.">
        <title>Genome sequence of cold-adapted Pseudomonas mandelii strain JR-1.</title>
        <authorList>
            <person name="Jang S.H."/>
            <person name="Kim J."/>
            <person name="Kim J."/>
            <person name="Hong S."/>
            <person name="Lee C."/>
        </authorList>
    </citation>
    <scope>NUCLEOTIDE SEQUENCE [LARGE SCALE GENOMIC DNA]</scope>
    <source>
        <strain evidence="1 2">JR-1</strain>
    </source>
</reference>
<sequence>MGASLLAKGRQPEHQCRLSHRFREQARSYRERTNRTFFI</sequence>
<evidence type="ECO:0000313" key="1">
    <source>
        <dbReference type="EMBL" id="AHZ71772.1"/>
    </source>
</evidence>
<evidence type="ECO:0000313" key="2">
    <source>
        <dbReference type="Proteomes" id="UP000026913"/>
    </source>
</evidence>
<dbReference type="HOGENOM" id="CLU_3315582_0_0_6"/>
<accession>A0A024EG72</accession>
<proteinExistence type="predicted"/>